<reference evidence="4 5" key="1">
    <citation type="submission" date="2023-01" db="EMBL/GenBank/DDBJ databases">
        <title>Sporosarcina sp. nov., isolated from Korean tranditional fermented seafood 'Jeotgal'.</title>
        <authorList>
            <person name="Yang A.-I."/>
        </authorList>
    </citation>
    <scope>NUCLEOTIDE SEQUENCE [LARGE SCALE GENOMIC DNA]</scope>
    <source>
        <strain evidence="4 5">B2O-1</strain>
    </source>
</reference>
<feature type="signal peptide" evidence="2">
    <location>
        <begin position="1"/>
        <end position="25"/>
    </location>
</feature>
<dbReference type="PANTHER" id="PTHR11461">
    <property type="entry name" value="SERINE PROTEASE INHIBITOR, SERPIN"/>
    <property type="match status" value="1"/>
</dbReference>
<dbReference type="Pfam" id="PF00079">
    <property type="entry name" value="Serpin"/>
    <property type="match status" value="1"/>
</dbReference>
<evidence type="ECO:0000313" key="4">
    <source>
        <dbReference type="EMBL" id="WOV84568.1"/>
    </source>
</evidence>
<gene>
    <name evidence="4" type="ORF">PGH26_01205</name>
</gene>
<dbReference type="EMBL" id="CP116341">
    <property type="protein sequence ID" value="WOV84568.1"/>
    <property type="molecule type" value="Genomic_DNA"/>
</dbReference>
<dbReference type="SUPFAM" id="SSF56574">
    <property type="entry name" value="Serpins"/>
    <property type="match status" value="1"/>
</dbReference>
<comment type="similarity">
    <text evidence="1">Belongs to the serpin family.</text>
</comment>
<dbReference type="InterPro" id="IPR023796">
    <property type="entry name" value="Serpin_dom"/>
</dbReference>
<dbReference type="InterPro" id="IPR042185">
    <property type="entry name" value="Serpin_sf_2"/>
</dbReference>
<dbReference type="RefSeq" id="WP_323692217.1">
    <property type="nucleotide sequence ID" value="NZ_CP116341.1"/>
</dbReference>
<keyword evidence="2" id="KW-0732">Signal</keyword>
<proteinExistence type="inferred from homology"/>
<dbReference type="Gene3D" id="3.30.497.10">
    <property type="entry name" value="Antithrombin, subunit I, domain 2"/>
    <property type="match status" value="1"/>
</dbReference>
<feature type="chain" id="PRO_5046134568" evidence="2">
    <location>
        <begin position="26"/>
        <end position="423"/>
    </location>
</feature>
<evidence type="ECO:0000259" key="3">
    <source>
        <dbReference type="SMART" id="SM00093"/>
    </source>
</evidence>
<keyword evidence="5" id="KW-1185">Reference proteome</keyword>
<evidence type="ECO:0000256" key="1">
    <source>
        <dbReference type="RuleBase" id="RU000411"/>
    </source>
</evidence>
<evidence type="ECO:0000313" key="5">
    <source>
        <dbReference type="Proteomes" id="UP001303532"/>
    </source>
</evidence>
<dbReference type="CDD" id="cd19588">
    <property type="entry name" value="serpin_miropin-like"/>
    <property type="match status" value="1"/>
</dbReference>
<dbReference type="InterPro" id="IPR000215">
    <property type="entry name" value="Serpin_fam"/>
</dbReference>
<organism evidence="4 5">
    <name type="scientific">Sporosarcina jeotgali</name>
    <dbReference type="NCBI Taxonomy" id="3020056"/>
    <lineage>
        <taxon>Bacteria</taxon>
        <taxon>Bacillati</taxon>
        <taxon>Bacillota</taxon>
        <taxon>Bacilli</taxon>
        <taxon>Bacillales</taxon>
        <taxon>Caryophanaceae</taxon>
        <taxon>Sporosarcina</taxon>
    </lineage>
</organism>
<sequence length="423" mass="46645">MYKKAVLAVAVGAAVVLSACGTVHAPVKKEESKPDKAAVSFDEDDFLKLSDPANELGKQLVTMVKPDEDGNVFVSPVSLLMALSMLQNGANGETRDEILEAVQLKGMDEEAINRANASLLDYLQRSDEELTLKTANSLWMNDTYTLQDAFKSVIHDYFSADAEEIDISDSKSAARINAWVKASTNGKIEKMVDAPLDSDLVMYLMNAVYFKGSWTYPFNEEMTENGIFNLEDGSEATVPFMTLHESLPYFENDQFQAVSLTYGDEGKMTMDVFVPKEGQDVESFLKSWTAENRTAWNDSFETAPGSIRMPKLQLDYEADMKAPLMELGMQKAFNGGSADLSLLVQEEKERLFVSKVKQKTYLSIDEKGTEAAGVTSVTVSIESALSGEPFEMSADKPFFITIRDKEADVLLFAGKIANPVQGN</sequence>
<feature type="domain" description="Serpin" evidence="3">
    <location>
        <begin position="54"/>
        <end position="419"/>
    </location>
</feature>
<dbReference type="PROSITE" id="PS00284">
    <property type="entry name" value="SERPIN"/>
    <property type="match status" value="1"/>
</dbReference>
<dbReference type="InterPro" id="IPR023795">
    <property type="entry name" value="Serpin_CS"/>
</dbReference>
<name>A0ABZ0KY85_9BACL</name>
<dbReference type="Gene3D" id="2.30.39.10">
    <property type="entry name" value="Alpha-1-antitrypsin, domain 1"/>
    <property type="match status" value="1"/>
</dbReference>
<dbReference type="InterPro" id="IPR036186">
    <property type="entry name" value="Serpin_sf"/>
</dbReference>
<dbReference type="PANTHER" id="PTHR11461:SF211">
    <property type="entry name" value="GH10112P-RELATED"/>
    <property type="match status" value="1"/>
</dbReference>
<accession>A0ABZ0KY85</accession>
<dbReference type="SMART" id="SM00093">
    <property type="entry name" value="SERPIN"/>
    <property type="match status" value="1"/>
</dbReference>
<evidence type="ECO:0000256" key="2">
    <source>
        <dbReference type="SAM" id="SignalP"/>
    </source>
</evidence>
<dbReference type="InterPro" id="IPR042178">
    <property type="entry name" value="Serpin_sf_1"/>
</dbReference>
<protein>
    <submittedName>
        <fullName evidence="4">Serpin family protein</fullName>
    </submittedName>
</protein>
<dbReference type="PROSITE" id="PS51257">
    <property type="entry name" value="PROKAR_LIPOPROTEIN"/>
    <property type="match status" value="1"/>
</dbReference>
<dbReference type="Proteomes" id="UP001303532">
    <property type="component" value="Chromosome"/>
</dbReference>